<dbReference type="InterPro" id="IPR029752">
    <property type="entry name" value="D-isomer_DH_CS1"/>
</dbReference>
<reference evidence="7 8" key="1">
    <citation type="submission" date="2019-12" db="EMBL/GenBank/DDBJ databases">
        <title>Whole-genome analyses of novel actinobacteria.</title>
        <authorList>
            <person name="Sahin N."/>
            <person name="Saygin H."/>
        </authorList>
    </citation>
    <scope>NUCLEOTIDE SEQUENCE [LARGE SCALE GENOMIC DNA]</scope>
    <source>
        <strain evidence="7 8">KC615</strain>
    </source>
</reference>
<dbReference type="PANTHER" id="PTHR43761:SF1">
    <property type="entry name" value="D-ISOMER SPECIFIC 2-HYDROXYACID DEHYDROGENASE CATALYTIC DOMAIN-CONTAINING PROTEIN-RELATED"/>
    <property type="match status" value="1"/>
</dbReference>
<dbReference type="PANTHER" id="PTHR43761">
    <property type="entry name" value="D-ISOMER SPECIFIC 2-HYDROXYACID DEHYDROGENASE FAMILY PROTEIN (AFU_ORTHOLOGUE AFUA_1G13630)"/>
    <property type="match status" value="1"/>
</dbReference>
<dbReference type="GO" id="GO:0051287">
    <property type="term" value="F:NAD binding"/>
    <property type="evidence" value="ECO:0007669"/>
    <property type="project" value="InterPro"/>
</dbReference>
<dbReference type="Gene3D" id="3.40.50.720">
    <property type="entry name" value="NAD(P)-binding Rossmann-like Domain"/>
    <property type="match status" value="2"/>
</dbReference>
<protein>
    <recommendedName>
        <fullName evidence="9">D-3-phosphoglycerate dehydrogenase</fullName>
    </recommendedName>
</protein>
<dbReference type="AlphaFoldDB" id="A0A6I4VT01"/>
<dbReference type="Proteomes" id="UP000430692">
    <property type="component" value="Unassembled WGS sequence"/>
</dbReference>
<dbReference type="EMBL" id="WUUL01000004">
    <property type="protein sequence ID" value="MXQ53571.1"/>
    <property type="molecule type" value="Genomic_DNA"/>
</dbReference>
<dbReference type="InterPro" id="IPR006140">
    <property type="entry name" value="D-isomer_DH_NAD-bd"/>
</dbReference>
<evidence type="ECO:0000313" key="8">
    <source>
        <dbReference type="Proteomes" id="UP000430692"/>
    </source>
</evidence>
<dbReference type="RefSeq" id="WP_160800930.1">
    <property type="nucleotide sequence ID" value="NZ_WUUL01000004.1"/>
</dbReference>
<evidence type="ECO:0000256" key="4">
    <source>
        <dbReference type="RuleBase" id="RU003719"/>
    </source>
</evidence>
<dbReference type="GO" id="GO:0016616">
    <property type="term" value="F:oxidoreductase activity, acting on the CH-OH group of donors, NAD or NADP as acceptor"/>
    <property type="evidence" value="ECO:0007669"/>
    <property type="project" value="InterPro"/>
</dbReference>
<gene>
    <name evidence="7" type="ORF">GSM42_07480</name>
</gene>
<evidence type="ECO:0008006" key="9">
    <source>
        <dbReference type="Google" id="ProtNLM"/>
    </source>
</evidence>
<evidence type="ECO:0000259" key="6">
    <source>
        <dbReference type="Pfam" id="PF02826"/>
    </source>
</evidence>
<dbReference type="InterPro" id="IPR036291">
    <property type="entry name" value="NAD(P)-bd_dom_sf"/>
</dbReference>
<feature type="domain" description="D-isomer specific 2-hydroxyacid dehydrogenase catalytic" evidence="5">
    <location>
        <begin position="33"/>
        <end position="311"/>
    </location>
</feature>
<sequence length="328" mass="36854">MYKKTIVISAKGEDSFTSAQLNKLKTIPNISFIAQMDPLTEKELVSFTHDAEIVAITRRSAKHLPANVLKQMHKLKGLVVYSTGCEWIDHYYTKQHDIPVSYLKHYSTNSVAEHTMGLMLTMSRRIHISYDKVRKIIPVHISNRGWELNNKKLGIIGYGRIGQRVAKLAEAFGMKVFYYDESRKNAGGAAYLPLNTLLSTCDLISLHASRQYQEPPILDKKRIAIIKKGACIINSSRPELIHTPSLISAINEGQIMGYAVDEILDQSDLASLSDYGRVLETAHSAWYSNEAIELGTEEWTNNIYAMAIGQPENILKIGELFHATTKMA</sequence>
<dbReference type="Pfam" id="PF00389">
    <property type="entry name" value="2-Hacid_dh"/>
    <property type="match status" value="1"/>
</dbReference>
<proteinExistence type="inferred from homology"/>
<dbReference type="SUPFAM" id="SSF51735">
    <property type="entry name" value="NAD(P)-binding Rossmann-fold domains"/>
    <property type="match status" value="1"/>
</dbReference>
<dbReference type="SUPFAM" id="SSF52283">
    <property type="entry name" value="Formate/glycerate dehydrogenase catalytic domain-like"/>
    <property type="match status" value="1"/>
</dbReference>
<organism evidence="7 8">
    <name type="scientific">Shimazuella alba</name>
    <dbReference type="NCBI Taxonomy" id="2690964"/>
    <lineage>
        <taxon>Bacteria</taxon>
        <taxon>Bacillati</taxon>
        <taxon>Bacillota</taxon>
        <taxon>Bacilli</taxon>
        <taxon>Bacillales</taxon>
        <taxon>Thermoactinomycetaceae</taxon>
        <taxon>Shimazuella</taxon>
    </lineage>
</organism>
<evidence type="ECO:0000256" key="2">
    <source>
        <dbReference type="ARBA" id="ARBA00023002"/>
    </source>
</evidence>
<feature type="domain" description="D-isomer specific 2-hydroxyacid dehydrogenase NAD-binding" evidence="6">
    <location>
        <begin position="116"/>
        <end position="285"/>
    </location>
</feature>
<comment type="similarity">
    <text evidence="1 4">Belongs to the D-isomer specific 2-hydroxyacid dehydrogenase family.</text>
</comment>
<dbReference type="InterPro" id="IPR006139">
    <property type="entry name" value="D-isomer_2_OHA_DH_cat_dom"/>
</dbReference>
<evidence type="ECO:0000256" key="1">
    <source>
        <dbReference type="ARBA" id="ARBA00005854"/>
    </source>
</evidence>
<name>A0A6I4VT01_9BACL</name>
<evidence type="ECO:0000313" key="7">
    <source>
        <dbReference type="EMBL" id="MXQ53571.1"/>
    </source>
</evidence>
<dbReference type="Pfam" id="PF02826">
    <property type="entry name" value="2-Hacid_dh_C"/>
    <property type="match status" value="1"/>
</dbReference>
<comment type="caution">
    <text evidence="7">The sequence shown here is derived from an EMBL/GenBank/DDBJ whole genome shotgun (WGS) entry which is preliminary data.</text>
</comment>
<keyword evidence="2 4" id="KW-0560">Oxidoreductase</keyword>
<accession>A0A6I4VT01</accession>
<evidence type="ECO:0000256" key="3">
    <source>
        <dbReference type="ARBA" id="ARBA00023027"/>
    </source>
</evidence>
<dbReference type="InterPro" id="IPR050418">
    <property type="entry name" value="D-iso_2-hydroxyacid_DH_PdxB"/>
</dbReference>
<dbReference type="PROSITE" id="PS00065">
    <property type="entry name" value="D_2_HYDROXYACID_DH_1"/>
    <property type="match status" value="1"/>
</dbReference>
<evidence type="ECO:0000259" key="5">
    <source>
        <dbReference type="Pfam" id="PF00389"/>
    </source>
</evidence>
<keyword evidence="8" id="KW-1185">Reference proteome</keyword>
<keyword evidence="3" id="KW-0520">NAD</keyword>